<dbReference type="InterPro" id="IPR006626">
    <property type="entry name" value="PbH1"/>
</dbReference>
<dbReference type="Pfam" id="PF12708">
    <property type="entry name" value="Pect-lyase_RHGA_epim"/>
    <property type="match status" value="1"/>
</dbReference>
<dbReference type="Pfam" id="PF20745">
    <property type="entry name" value="TSP_Ig-like"/>
    <property type="match status" value="1"/>
</dbReference>
<dbReference type="SUPFAM" id="SSF51126">
    <property type="entry name" value="Pectin lyase-like"/>
    <property type="match status" value="1"/>
</dbReference>
<keyword evidence="7" id="KW-1185">Reference proteome</keyword>
<reference evidence="5 7" key="1">
    <citation type="submission" date="2015-07" db="EMBL/GenBank/DDBJ databases">
        <title>Fjat-14205 dsm 2895.</title>
        <authorList>
            <person name="Liu B."/>
            <person name="Wang J."/>
            <person name="Zhu Y."/>
            <person name="Liu G."/>
            <person name="Chen Q."/>
            <person name="Chen Z."/>
            <person name="Lan J."/>
            <person name="Che J."/>
            <person name="Ge C."/>
            <person name="Shi H."/>
            <person name="Pan Z."/>
            <person name="Liu X."/>
        </authorList>
    </citation>
    <scope>NUCLEOTIDE SEQUENCE [LARGE SCALE GENOMIC DNA]</scope>
    <source>
        <strain evidence="5 7">DSM 2895</strain>
    </source>
</reference>
<sequence length="578" mass="62778">MRQFLVFLVALFIFIGFSLPNQAKAETLYTMDTQNHSFDITKFGAKANDNKDDSQAIINAIRTADSSGGGIVYIPAGTYHVTTINVAVSHPISIVGEQGAILDGRQSTQQSILNIGGSRGGAAPLLADAVKGNKTALTNLPVVPGDIVLIHSSELFNPARNYYYRGEMAEVASVSGDTITFKNGLFDTYHSASTVLYKLNMPNISITNLNILRDSNHVGLTVNYARSLRLAHVEVSGARERGIGLSYIYGGAVENNEVSDCWYEGSGTSYGLSIASSQHLTVKDNWMHGGRHGISLGGQEPVRDILLTQNVIDNYRDSRVGAFNTHENVEYITISENQILNGVSVAGDHLTFDGNTITSRVDYPGIIVKQNSYTDELVVRNNKITAPNYGILLETYLPSLEMKDMIVEGNTIRSKSAGIGIKPRMETATGTKIKNVTVKNNDIISTIDSAISIRNYGQTAITVENLKIEGGTYNSVNNKGIFAQIPPSAGNFTISNATIGTEKEGEYGMLLINFNRIAIDHSNLQGPTTRGYGNYFQHANHVVITNSKLNGWKYKNGVKMLNVSNVQLGNNTYTNTPS</sequence>
<evidence type="ECO:0000259" key="2">
    <source>
        <dbReference type="Pfam" id="PF12708"/>
    </source>
</evidence>
<dbReference type="EMBL" id="FNED01000040">
    <property type="protein sequence ID" value="SDK12953.1"/>
    <property type="molecule type" value="Genomic_DNA"/>
</dbReference>
<evidence type="ECO:0000259" key="4">
    <source>
        <dbReference type="Pfam" id="PF20745"/>
    </source>
</evidence>
<dbReference type="OrthoDB" id="8428774at2"/>
<keyword evidence="1" id="KW-0732">Signal</keyword>
<protein>
    <submittedName>
        <fullName evidence="6">Right handed beta helix region</fullName>
    </submittedName>
</protein>
<dbReference type="Pfam" id="PF13229">
    <property type="entry name" value="Beta_helix"/>
    <property type="match status" value="1"/>
</dbReference>
<evidence type="ECO:0000313" key="6">
    <source>
        <dbReference type="EMBL" id="SDK12953.1"/>
    </source>
</evidence>
<evidence type="ECO:0000256" key="1">
    <source>
        <dbReference type="SAM" id="SignalP"/>
    </source>
</evidence>
<dbReference type="Proteomes" id="UP000182836">
    <property type="component" value="Unassembled WGS sequence"/>
</dbReference>
<dbReference type="InterPro" id="IPR011050">
    <property type="entry name" value="Pectin_lyase_fold/virulence"/>
</dbReference>
<dbReference type="AlphaFoldDB" id="A0A0D1Y5G5"/>
<accession>A0A0D1Y5G5</accession>
<dbReference type="SMART" id="SM00710">
    <property type="entry name" value="PbH1"/>
    <property type="match status" value="9"/>
</dbReference>
<dbReference type="GeneID" id="42308563"/>
<dbReference type="InterPro" id="IPR012334">
    <property type="entry name" value="Pectin_lyas_fold"/>
</dbReference>
<dbReference type="InterPro" id="IPR039448">
    <property type="entry name" value="Beta_helix"/>
</dbReference>
<dbReference type="PATRIC" id="fig|47500.8.peg.104"/>
<gene>
    <name evidence="5" type="ORF">AF333_25915</name>
    <name evidence="6" type="ORF">SAMN04487909_1407</name>
</gene>
<evidence type="ECO:0000313" key="8">
    <source>
        <dbReference type="Proteomes" id="UP000182836"/>
    </source>
</evidence>
<feature type="domain" description="Tailspike protein-like Ig-like" evidence="4">
    <location>
        <begin position="127"/>
        <end position="198"/>
    </location>
</feature>
<proteinExistence type="predicted"/>
<feature type="domain" description="Rhamnogalacturonase A/B/Epimerase-like pectate lyase" evidence="2">
    <location>
        <begin position="39"/>
        <end position="98"/>
    </location>
</feature>
<feature type="domain" description="Right handed beta helix" evidence="3">
    <location>
        <begin position="269"/>
        <end position="395"/>
    </location>
</feature>
<dbReference type="Gene3D" id="2.160.20.10">
    <property type="entry name" value="Single-stranded right-handed beta-helix, Pectin lyase-like"/>
    <property type="match status" value="2"/>
</dbReference>
<reference evidence="6 8" key="2">
    <citation type="submission" date="2016-10" db="EMBL/GenBank/DDBJ databases">
        <authorList>
            <person name="de Groot N.N."/>
        </authorList>
    </citation>
    <scope>NUCLEOTIDE SEQUENCE [LARGE SCALE GENOMIC DNA]</scope>
    <source>
        <strain evidence="6 8">DSM 2895</strain>
    </source>
</reference>
<evidence type="ECO:0000313" key="7">
    <source>
        <dbReference type="Proteomes" id="UP000037269"/>
    </source>
</evidence>
<dbReference type="Proteomes" id="UP000037269">
    <property type="component" value="Unassembled WGS sequence"/>
</dbReference>
<dbReference type="EMBL" id="LGUG01000005">
    <property type="protein sequence ID" value="KON93111.1"/>
    <property type="molecule type" value="Genomic_DNA"/>
</dbReference>
<feature type="signal peptide" evidence="1">
    <location>
        <begin position="1"/>
        <end position="23"/>
    </location>
</feature>
<dbReference type="InterPro" id="IPR049350">
    <property type="entry name" value="TSP_Ig-like"/>
</dbReference>
<organism evidence="5 7">
    <name type="scientific">Aneurinibacillus migulanus</name>
    <name type="common">Bacillus migulanus</name>
    <dbReference type="NCBI Taxonomy" id="47500"/>
    <lineage>
        <taxon>Bacteria</taxon>
        <taxon>Bacillati</taxon>
        <taxon>Bacillota</taxon>
        <taxon>Bacilli</taxon>
        <taxon>Bacillales</taxon>
        <taxon>Paenibacillaceae</taxon>
        <taxon>Aneurinibacillus group</taxon>
        <taxon>Aneurinibacillus</taxon>
    </lineage>
</organism>
<feature type="chain" id="PRO_5038208519" evidence="1">
    <location>
        <begin position="24"/>
        <end position="578"/>
    </location>
</feature>
<dbReference type="STRING" id="47500.AF333_25915"/>
<name>A0A0D1Y5G5_ANEMI</name>
<evidence type="ECO:0000259" key="3">
    <source>
        <dbReference type="Pfam" id="PF13229"/>
    </source>
</evidence>
<dbReference type="InterPro" id="IPR024535">
    <property type="entry name" value="RHGA/B-epi-like_pectate_lyase"/>
</dbReference>
<evidence type="ECO:0000313" key="5">
    <source>
        <dbReference type="EMBL" id="KON93111.1"/>
    </source>
</evidence>
<dbReference type="RefSeq" id="WP_043063657.1">
    <property type="nucleotide sequence ID" value="NZ_BJOA01000135.1"/>
</dbReference>